<dbReference type="AlphaFoldDB" id="A0A241Q2G0"/>
<accession>A0A241Q2G0</accession>
<evidence type="ECO:0000313" key="2">
    <source>
        <dbReference type="Proteomes" id="UP000197638"/>
    </source>
</evidence>
<dbReference type="Proteomes" id="UP000197638">
    <property type="component" value="Chromosome"/>
</dbReference>
<reference evidence="1 2" key="1">
    <citation type="submission" date="2017-06" db="EMBL/GenBank/DDBJ databases">
        <title>Genome sequencing of Fusobacterium nucleatum subsp. polymorphum KCOM 1275 (=ChDC F310).</title>
        <authorList>
            <person name="Kook J.-K."/>
            <person name="Park S.-N."/>
            <person name="Lim Y.K."/>
            <person name="Roh H."/>
        </authorList>
    </citation>
    <scope>NUCLEOTIDE SEQUENCE [LARGE SCALE GENOMIC DNA]</scope>
    <source>
        <strain evidence="1 2">KCOM 1275</strain>
    </source>
</reference>
<gene>
    <name evidence="1" type="ORF">CBG61_08345</name>
</gene>
<evidence type="ECO:0000313" key="1">
    <source>
        <dbReference type="EMBL" id="ASG28908.1"/>
    </source>
</evidence>
<sequence length="110" mass="13054">MIDFFNANTFIGKKVKLKFTKESLEKSEKNKEIIEENNEWLDKVLKKINFFKRHGLSSQKDVDFSTGVVTSVGKDVDYEENDDGKEFYYIELDSYKWINLNEIEEIIEIE</sequence>
<dbReference type="GO" id="GO:0016853">
    <property type="term" value="F:isomerase activity"/>
    <property type="evidence" value="ECO:0007669"/>
    <property type="project" value="UniProtKB-KW"/>
</dbReference>
<organism evidence="1 2">
    <name type="scientific">Fusobacterium nucleatum subsp. polymorphum</name>
    <name type="common">Fusobacterium polymorphum</name>
    <dbReference type="NCBI Taxonomy" id="76857"/>
    <lineage>
        <taxon>Bacteria</taxon>
        <taxon>Fusobacteriati</taxon>
        <taxon>Fusobacteriota</taxon>
        <taxon>Fusobacteriia</taxon>
        <taxon>Fusobacteriales</taxon>
        <taxon>Fusobacteriaceae</taxon>
        <taxon>Fusobacterium</taxon>
    </lineage>
</organism>
<dbReference type="EMBL" id="CP022123">
    <property type="protein sequence ID" value="ASG28908.1"/>
    <property type="molecule type" value="Genomic_DNA"/>
</dbReference>
<protein>
    <submittedName>
        <fullName evidence="1">Peptidylprolyl isomerase</fullName>
    </submittedName>
</protein>
<keyword evidence="1" id="KW-0413">Isomerase</keyword>
<proteinExistence type="predicted"/>
<name>A0A241Q2G0_FUSNP</name>
<dbReference type="RefSeq" id="WP_088765206.1">
    <property type="nucleotide sequence ID" value="NZ_CP022123.1"/>
</dbReference>